<name>A0A914WWR9_9BILA</name>
<dbReference type="AlphaFoldDB" id="A0A914WWR9"/>
<dbReference type="Gene3D" id="3.40.50.1820">
    <property type="entry name" value="alpha/beta hydrolase"/>
    <property type="match status" value="1"/>
</dbReference>
<evidence type="ECO:0000313" key="5">
    <source>
        <dbReference type="WBParaSite" id="PSAMB.scaffold512size48568.g6442.t1"/>
    </source>
</evidence>
<dbReference type="PANTHER" id="PTHR45580">
    <property type="entry name" value="PROTEIN CBG05369"/>
    <property type="match status" value="1"/>
</dbReference>
<evidence type="ECO:0000259" key="3">
    <source>
        <dbReference type="Pfam" id="PF00135"/>
    </source>
</evidence>
<evidence type="ECO:0000256" key="1">
    <source>
        <dbReference type="SAM" id="Phobius"/>
    </source>
</evidence>
<feature type="domain" description="Carboxylesterase type B" evidence="3">
    <location>
        <begin position="28"/>
        <end position="536"/>
    </location>
</feature>
<dbReference type="WBParaSite" id="PSAMB.scaffold512size48568.g6442.t1">
    <property type="protein sequence ID" value="PSAMB.scaffold512size48568.g6442.t1"/>
    <property type="gene ID" value="PSAMB.scaffold512size48568.g6442"/>
</dbReference>
<accession>A0A914WWR9</accession>
<keyword evidence="4" id="KW-1185">Reference proteome</keyword>
<dbReference type="SUPFAM" id="SSF53474">
    <property type="entry name" value="alpha/beta-Hydrolases"/>
    <property type="match status" value="1"/>
</dbReference>
<dbReference type="PANTHER" id="PTHR45580:SF7">
    <property type="entry name" value="CARBOXYLESTERASE TYPE B DOMAIN-CONTAINING PROTEIN-RELATED"/>
    <property type="match status" value="1"/>
</dbReference>
<keyword evidence="1" id="KW-1133">Transmembrane helix</keyword>
<proteinExistence type="predicted"/>
<dbReference type="Proteomes" id="UP000887566">
    <property type="component" value="Unplaced"/>
</dbReference>
<keyword evidence="2" id="KW-0732">Signal</keyword>
<dbReference type="Pfam" id="PF00135">
    <property type="entry name" value="COesterase"/>
    <property type="match status" value="1"/>
</dbReference>
<keyword evidence="1" id="KW-0812">Transmembrane</keyword>
<feature type="transmembrane region" description="Helical" evidence="1">
    <location>
        <begin position="648"/>
        <end position="673"/>
    </location>
</feature>
<feature type="chain" id="PRO_5037091590" evidence="2">
    <location>
        <begin position="20"/>
        <end position="699"/>
    </location>
</feature>
<organism evidence="4 5">
    <name type="scientific">Plectus sambesii</name>
    <dbReference type="NCBI Taxonomy" id="2011161"/>
    <lineage>
        <taxon>Eukaryota</taxon>
        <taxon>Metazoa</taxon>
        <taxon>Ecdysozoa</taxon>
        <taxon>Nematoda</taxon>
        <taxon>Chromadorea</taxon>
        <taxon>Plectida</taxon>
        <taxon>Plectina</taxon>
        <taxon>Plectoidea</taxon>
        <taxon>Plectidae</taxon>
        <taxon>Plectus</taxon>
    </lineage>
</organism>
<reference evidence="5" key="1">
    <citation type="submission" date="2022-11" db="UniProtKB">
        <authorList>
            <consortium name="WormBaseParasite"/>
        </authorList>
    </citation>
    <scope>IDENTIFICATION</scope>
</reference>
<dbReference type="InterPro" id="IPR002018">
    <property type="entry name" value="CarbesteraseB"/>
</dbReference>
<dbReference type="InterPro" id="IPR029058">
    <property type="entry name" value="AB_hydrolase_fold"/>
</dbReference>
<protein>
    <submittedName>
        <fullName evidence="5">Carboxylesterase type B domain-containing protein</fullName>
    </submittedName>
</protein>
<evidence type="ECO:0000256" key="2">
    <source>
        <dbReference type="SAM" id="SignalP"/>
    </source>
</evidence>
<keyword evidence="1" id="KW-0472">Membrane</keyword>
<feature type="signal peptide" evidence="2">
    <location>
        <begin position="1"/>
        <end position="19"/>
    </location>
</feature>
<evidence type="ECO:0000313" key="4">
    <source>
        <dbReference type="Proteomes" id="UP000887566"/>
    </source>
</evidence>
<sequence>MLKFSPLLLLLGALSVSEGQKNGTDWTKVTLGTGAIRGRRVVTARNTTAILFQGVPFAEPPTGDLRYRAPVDKKKWDGELDTTAYKAACMSSRKIDIGPQKSWIMSEDCLHANVFTTEKCLDEKNCPVLYYIFGGAWNFNSPFTLNDDLIIENFNSKNVVLVTINYRLGSFGFINTGNRTSAVKNLGLLDMIQGLRWTQREIGNFGGDKAKVTLMGHSNGAVAADMISISPKTGGLFHQVILMSGPAGMHELPLDNNVARTKALAVNVGCATDDLWNEDSIEKIIACMRNKTADELISVQKKMEDNGDVFYGPMMDESDGVLPERIDELQRKRRPYRMLIGTTNREFRSSKKIIDKDGKINRQSLYATCVKLAKNHGFRHPDVIGRACASEYSQRPDDIPDLDDDLLIYVPTYYTGETMRHKDATVYKYSFEEEKIGGAFGNAKKALGKESPFHGEDLLYVMGHSLGNFTAKDQRISQIYSGIFADFIRIGDPSPPYNDKWEPTDDRNNYFKIKFDDSLTMPGNTNGYHANAVQFWTKAAPDFDNYVSKWDVNGTFSYRKFADELIQGLKQLGMKVNPDLENEIEDWKNNGQGWSKDKVERFEQMLDDLMHRLQDANYGRRNATMTQNMNLAPQIREETIVVGTNWRMWFWVVTGVAIVLAVILVLVCCSTCYEYSKRRQYERITETTILNPSAVKTYG</sequence>